<comment type="caution">
    <text evidence="1">The sequence shown here is derived from an EMBL/GenBank/DDBJ whole genome shotgun (WGS) entry which is preliminary data.</text>
</comment>
<name>A0A820MKA1_9BILA</name>
<dbReference type="AlphaFoldDB" id="A0A820MKA1"/>
<evidence type="ECO:0000313" key="2">
    <source>
        <dbReference type="Proteomes" id="UP000663842"/>
    </source>
</evidence>
<evidence type="ECO:0000313" key="1">
    <source>
        <dbReference type="EMBL" id="CAF4373979.1"/>
    </source>
</evidence>
<gene>
    <name evidence="1" type="ORF">UXM345_LOCUS37101</name>
</gene>
<sequence length="39" mass="4604">MIFSSYRFMLFNGSSLKYNTDEHLSTEVYNYNDARGGFK</sequence>
<dbReference type="Proteomes" id="UP000663842">
    <property type="component" value="Unassembled WGS sequence"/>
</dbReference>
<dbReference type="EMBL" id="CAJOBF010019145">
    <property type="protein sequence ID" value="CAF4373979.1"/>
    <property type="molecule type" value="Genomic_DNA"/>
</dbReference>
<protein>
    <submittedName>
        <fullName evidence="1">Uncharacterized protein</fullName>
    </submittedName>
</protein>
<organism evidence="1 2">
    <name type="scientific">Rotaria magnacalcarata</name>
    <dbReference type="NCBI Taxonomy" id="392030"/>
    <lineage>
        <taxon>Eukaryota</taxon>
        <taxon>Metazoa</taxon>
        <taxon>Spiralia</taxon>
        <taxon>Gnathifera</taxon>
        <taxon>Rotifera</taxon>
        <taxon>Eurotatoria</taxon>
        <taxon>Bdelloidea</taxon>
        <taxon>Philodinida</taxon>
        <taxon>Philodinidae</taxon>
        <taxon>Rotaria</taxon>
    </lineage>
</organism>
<feature type="non-terminal residue" evidence="1">
    <location>
        <position position="39"/>
    </location>
</feature>
<reference evidence="1" key="1">
    <citation type="submission" date="2021-02" db="EMBL/GenBank/DDBJ databases">
        <authorList>
            <person name="Nowell W R."/>
        </authorList>
    </citation>
    <scope>NUCLEOTIDE SEQUENCE</scope>
</reference>
<proteinExistence type="predicted"/>
<accession>A0A820MKA1</accession>